<dbReference type="Proteomes" id="UP000287651">
    <property type="component" value="Unassembled WGS sequence"/>
</dbReference>
<evidence type="ECO:0000313" key="2">
    <source>
        <dbReference type="EMBL" id="RRT79041.1"/>
    </source>
</evidence>
<organism evidence="2 3">
    <name type="scientific">Ensete ventricosum</name>
    <name type="common">Abyssinian banana</name>
    <name type="synonym">Musa ensete</name>
    <dbReference type="NCBI Taxonomy" id="4639"/>
    <lineage>
        <taxon>Eukaryota</taxon>
        <taxon>Viridiplantae</taxon>
        <taxon>Streptophyta</taxon>
        <taxon>Embryophyta</taxon>
        <taxon>Tracheophyta</taxon>
        <taxon>Spermatophyta</taxon>
        <taxon>Magnoliopsida</taxon>
        <taxon>Liliopsida</taxon>
        <taxon>Zingiberales</taxon>
        <taxon>Musaceae</taxon>
        <taxon>Ensete</taxon>
    </lineage>
</organism>
<protein>
    <submittedName>
        <fullName evidence="2">Uncharacterized protein</fullName>
    </submittedName>
</protein>
<evidence type="ECO:0000313" key="3">
    <source>
        <dbReference type="Proteomes" id="UP000287651"/>
    </source>
</evidence>
<proteinExistence type="predicted"/>
<feature type="region of interest" description="Disordered" evidence="1">
    <location>
        <begin position="193"/>
        <end position="214"/>
    </location>
</feature>
<reference evidence="2 3" key="1">
    <citation type="journal article" date="2014" name="Agronomy (Basel)">
        <title>A Draft Genome Sequence for Ensete ventricosum, the Drought-Tolerant Tree Against Hunger.</title>
        <authorList>
            <person name="Harrison J."/>
            <person name="Moore K.A."/>
            <person name="Paszkiewicz K."/>
            <person name="Jones T."/>
            <person name="Grant M."/>
            <person name="Ambacheew D."/>
            <person name="Muzemil S."/>
            <person name="Studholme D.J."/>
        </authorList>
    </citation>
    <scope>NUCLEOTIDE SEQUENCE [LARGE SCALE GENOMIC DNA]</scope>
</reference>
<name>A0A427AS23_ENSVE</name>
<dbReference type="EMBL" id="AMZH03001511">
    <property type="protein sequence ID" value="RRT79041.1"/>
    <property type="molecule type" value="Genomic_DNA"/>
</dbReference>
<feature type="compositionally biased region" description="Basic residues" evidence="1">
    <location>
        <begin position="114"/>
        <end position="123"/>
    </location>
</feature>
<sequence>MTDDVKIRVAHFLAWTCMLRLCQPYSDMIGVMLSLYRCLPAIRPHFLRFHPLEVSRATHTRHRNATTCGLMNGHPLPGAWGFAPTATPVPASDVSFDDVSRQAESEGDLASLSRQRRRPHHPSRASTRVPQKAQLATASWRTCARPTCPALSPSLFFFKVSDVAQVGPAKTLAWAPCVWWHVAGSEFARSPRPMSRRESRRRELGRTDMGSAEHVASTAGPWSLETCPARATPLLIGSLAAPKSRAACFATTQAPPSALSHV</sequence>
<feature type="region of interest" description="Disordered" evidence="1">
    <location>
        <begin position="105"/>
        <end position="132"/>
    </location>
</feature>
<comment type="caution">
    <text evidence="2">The sequence shown here is derived from an EMBL/GenBank/DDBJ whole genome shotgun (WGS) entry which is preliminary data.</text>
</comment>
<evidence type="ECO:0000256" key="1">
    <source>
        <dbReference type="SAM" id="MobiDB-lite"/>
    </source>
</evidence>
<accession>A0A427AS23</accession>
<dbReference type="AlphaFoldDB" id="A0A427AS23"/>
<feature type="compositionally biased region" description="Basic and acidic residues" evidence="1">
    <location>
        <begin position="195"/>
        <end position="206"/>
    </location>
</feature>
<gene>
    <name evidence="2" type="ORF">B296_00008844</name>
</gene>